<dbReference type="EMBL" id="GAIX01013582">
    <property type="protein sequence ID" value="JAA78978.1"/>
    <property type="molecule type" value="Transcribed_RNA"/>
</dbReference>
<sequence length="164" mass="16874">MCARGEPRSSAPVPQPVIPAPFTIPLASGVSRGDRRSASLSGSPSVSGASFASSAIGVLSSSNSSDRCSEFSEVLESLSTALILFLVYSKGLAAFSSARLASSSRANSTDMRNSGVMGWCGACAGARSRLRLPLLPRLVEELRSKLQRFSTSAACEAVSVSGLA</sequence>
<reference evidence="1" key="2">
    <citation type="submission" date="2013-05" db="EMBL/GenBank/DDBJ databases">
        <authorList>
            <person name="Carter J.-M."/>
            <person name="Baker S.C."/>
            <person name="Pink R."/>
            <person name="Carter D.R.F."/>
            <person name="Collins A."/>
            <person name="Tomlin J."/>
            <person name="Gibbs M."/>
            <person name="Breuker C.J."/>
        </authorList>
    </citation>
    <scope>NUCLEOTIDE SEQUENCE</scope>
    <source>
        <tissue evidence="1">Ovary</tissue>
    </source>
</reference>
<feature type="non-terminal residue" evidence="1">
    <location>
        <position position="164"/>
    </location>
</feature>
<proteinExistence type="predicted"/>
<dbReference type="AlphaFoldDB" id="S4NTR1"/>
<evidence type="ECO:0000313" key="1">
    <source>
        <dbReference type="EMBL" id="JAA78978.1"/>
    </source>
</evidence>
<accession>S4NTR1</accession>
<protein>
    <submittedName>
        <fullName evidence="1">Uncharacterized protein</fullName>
    </submittedName>
</protein>
<name>S4NTR1_9NEOP</name>
<reference evidence="1" key="1">
    <citation type="journal article" date="2013" name="BMC Genomics">
        <title>Unscrambling butterfly oogenesis.</title>
        <authorList>
            <person name="Carter J.M."/>
            <person name="Baker S.C."/>
            <person name="Pink R."/>
            <person name="Carter D.R."/>
            <person name="Collins A."/>
            <person name="Tomlin J."/>
            <person name="Gibbs M."/>
            <person name="Breuker C.J."/>
        </authorList>
    </citation>
    <scope>NUCLEOTIDE SEQUENCE</scope>
    <source>
        <tissue evidence="1">Ovary</tissue>
    </source>
</reference>
<organism evidence="1">
    <name type="scientific">Pararge aegeria</name>
    <name type="common">speckled wood butterfly</name>
    <dbReference type="NCBI Taxonomy" id="116150"/>
    <lineage>
        <taxon>Eukaryota</taxon>
        <taxon>Metazoa</taxon>
        <taxon>Ecdysozoa</taxon>
        <taxon>Arthropoda</taxon>
        <taxon>Hexapoda</taxon>
        <taxon>Insecta</taxon>
        <taxon>Pterygota</taxon>
        <taxon>Neoptera</taxon>
        <taxon>Endopterygota</taxon>
        <taxon>Lepidoptera</taxon>
        <taxon>Glossata</taxon>
        <taxon>Ditrysia</taxon>
        <taxon>Papilionoidea</taxon>
        <taxon>Nymphalidae</taxon>
        <taxon>Satyrinae</taxon>
        <taxon>Satyrini</taxon>
        <taxon>Parargina</taxon>
        <taxon>Pararge</taxon>
    </lineage>
</organism>